<organism evidence="2 3">
    <name type="scientific">Leeuwenhoekiella parthenopeia</name>
    <dbReference type="NCBI Taxonomy" id="2890320"/>
    <lineage>
        <taxon>Bacteria</taxon>
        <taxon>Pseudomonadati</taxon>
        <taxon>Bacteroidota</taxon>
        <taxon>Flavobacteriia</taxon>
        <taxon>Flavobacteriales</taxon>
        <taxon>Flavobacteriaceae</taxon>
        <taxon>Leeuwenhoekiella</taxon>
    </lineage>
</organism>
<proteinExistence type="predicted"/>
<dbReference type="Pfam" id="PF13715">
    <property type="entry name" value="CarbopepD_reg_2"/>
    <property type="match status" value="1"/>
</dbReference>
<evidence type="ECO:0000313" key="2">
    <source>
        <dbReference type="EMBL" id="MCC4212310.1"/>
    </source>
</evidence>
<evidence type="ECO:0000256" key="1">
    <source>
        <dbReference type="SAM" id="SignalP"/>
    </source>
</evidence>
<reference evidence="2 3" key="1">
    <citation type="submission" date="2021-11" db="EMBL/GenBank/DDBJ databases">
        <title>Seasonal and diel survey of microbial diversity of the Tyrrhenian coast.</title>
        <authorList>
            <person name="Gattoni G."/>
            <person name="Corral P."/>
        </authorList>
    </citation>
    <scope>NUCLEOTIDE SEQUENCE [LARGE SCALE GENOMIC DNA]</scope>
    <source>
        <strain evidence="2 3">Mr9</strain>
    </source>
</reference>
<dbReference type="InterPro" id="IPR008969">
    <property type="entry name" value="CarboxyPept-like_regulatory"/>
</dbReference>
<dbReference type="EMBL" id="JAJGMW010000006">
    <property type="protein sequence ID" value="MCC4212310.1"/>
    <property type="molecule type" value="Genomic_DNA"/>
</dbReference>
<dbReference type="Proteomes" id="UP001197770">
    <property type="component" value="Unassembled WGS sequence"/>
</dbReference>
<dbReference type="SUPFAM" id="SSF49464">
    <property type="entry name" value="Carboxypeptidase regulatory domain-like"/>
    <property type="match status" value="1"/>
</dbReference>
<comment type="caution">
    <text evidence="2">The sequence shown here is derived from an EMBL/GenBank/DDBJ whole genome shotgun (WGS) entry which is preliminary data.</text>
</comment>
<dbReference type="Gene3D" id="2.60.40.1120">
    <property type="entry name" value="Carboxypeptidase-like, regulatory domain"/>
    <property type="match status" value="1"/>
</dbReference>
<feature type="chain" id="PRO_5045129578" evidence="1">
    <location>
        <begin position="36"/>
        <end position="431"/>
    </location>
</feature>
<keyword evidence="3" id="KW-1185">Reference proteome</keyword>
<protein>
    <submittedName>
        <fullName evidence="2">Carboxypeptidase-like regulatory domain-containing protein</fullName>
    </submittedName>
</protein>
<gene>
    <name evidence="2" type="ORF">LLW17_06240</name>
</gene>
<evidence type="ECO:0000313" key="3">
    <source>
        <dbReference type="Proteomes" id="UP001197770"/>
    </source>
</evidence>
<accession>A0ABS8GQR7</accession>
<sequence>MKTINYCTSQNYLFKSPMRYFSLILFVLLSFKATAQESEAFIEYQGTVIDSETQDPLPFVNILIEGSNIATVTNSEGDFVLKIPEAMPQAKVSFGYPGYEKLLIILSDLSRNANTISLNPQTTQLDAVNVSVPKNAEALVRLVFENRTQNYLEDETYMTAFYRESINRRNRSASLAEAVVAIEKKPYTSNGKDLVAIYKARKSTNYDRLDTVALKLQGGPLNALYADLMKYPEFFMTPQTISDYDFSFGEPVTDDGRLVYTVNFRQKQSILDPLYYGKLFIDAKSYALTNAVYNMNVENRKLASELFVRKKPNQVKVWPTEITYRVDYRNRDGKWYYGYSNVKLEFVVNWKRKLFNNKYRISSEMLVTDWEKAINVADLSKKSNFKSNTILADEVSGFADPQFWGSYNLIEPEKSIEEAIEKIQRQIERSE</sequence>
<feature type="signal peptide" evidence="1">
    <location>
        <begin position="1"/>
        <end position="35"/>
    </location>
</feature>
<keyword evidence="1" id="KW-0732">Signal</keyword>
<name>A0ABS8GQR7_9FLAO</name>